<dbReference type="Pfam" id="PF06985">
    <property type="entry name" value="HET"/>
    <property type="match status" value="1"/>
</dbReference>
<dbReference type="GeneID" id="5440150"/>
<dbReference type="OrthoDB" id="3488096at2759"/>
<feature type="domain" description="Heterokaryon incompatibility" evidence="1">
    <location>
        <begin position="201"/>
        <end position="398"/>
    </location>
</feature>
<proteinExistence type="predicted"/>
<dbReference type="Proteomes" id="UP000001798">
    <property type="component" value="Chromosome 5"/>
</dbReference>
<reference evidence="2 3" key="2">
    <citation type="journal article" date="2012" name="Eukaryot. Cell">
        <title>Genome update of Botrytis cinerea strains B05.10 and T4.</title>
        <authorList>
            <person name="Staats M."/>
            <person name="van Kan J.A."/>
        </authorList>
    </citation>
    <scope>NUCLEOTIDE SEQUENCE [LARGE SCALE GENOMIC DNA]</scope>
    <source>
        <strain evidence="2 3">B05.10</strain>
    </source>
</reference>
<evidence type="ECO:0000313" key="2">
    <source>
        <dbReference type="EMBL" id="ATZ50324.1"/>
    </source>
</evidence>
<dbReference type="Pfam" id="PF26639">
    <property type="entry name" value="Het-6_barrel"/>
    <property type="match status" value="1"/>
</dbReference>
<dbReference type="PANTHER" id="PTHR24148:SF82">
    <property type="entry name" value="HETEROKARYON INCOMPATIBILITY DOMAIN-CONTAINING PROTEIN"/>
    <property type="match status" value="1"/>
</dbReference>
<organism evidence="2 3">
    <name type="scientific">Botryotinia fuckeliana (strain B05.10)</name>
    <name type="common">Noble rot fungus</name>
    <name type="synonym">Botrytis cinerea</name>
    <dbReference type="NCBI Taxonomy" id="332648"/>
    <lineage>
        <taxon>Eukaryota</taxon>
        <taxon>Fungi</taxon>
        <taxon>Dikarya</taxon>
        <taxon>Ascomycota</taxon>
        <taxon>Pezizomycotina</taxon>
        <taxon>Leotiomycetes</taxon>
        <taxon>Helotiales</taxon>
        <taxon>Sclerotiniaceae</taxon>
        <taxon>Botrytis</taxon>
    </lineage>
</organism>
<sequence>MKESSVERHGLVQVHQNCPKRPYLELVLPEDVHSVKYVAFAVSSRDQGWCDSNEGASFTSVDVSARRPPNRTDLRIMTLFENHRGVPRFHDHTARWDESTPGAKWKWIESLQPGDVVQLVPRATYQGWVNFIRTARITIGYQPITERPLLRNTPSMEKHIYARSLNSSEKEIRLLDLQPGEAGDPVVCSIRFHTLGSKGGFEALSYCWGNANDSSELILYPSEMNGPSEVYSTTGSVFMALRQLRYRDRPRSIWIDQLCINQNDIEERAQQVNMMTEIYSNASAVNIWLGDGDLSTEAGMRVVRDIHNFSVRVCKGGDACTCFGTCHTIIPTNISDSIDQTRAPISFRGMYEIFAAHQSRFVTGVRELIGGHLGLHLSELMSCLFMNPWFRRIWVLQEALRARTALVYCGPEIISWNELLDVNMWLNSTDYRFQETFLPAHPMMPSIWTSLRMQQSNLASLDPRDSSQEGGHHLGILDVFLDGLELKATDPRDKLFALLPFGRETCIADELPLAIRPSYSKSSKRVLADFTKWWICKNKSLAILSYTHGQPGRAWIRLHDDPFGPPTSRPTWAIGSDGNAAWAKTTLNTLFQFTASNATIPDPSLIDLDTDSDPETLKLAGFNLATITEMTYIALNHDLREISEPLKDLLAVWDQIIDPCGHYKVWNSKPERARENRDDLPVAVERRLLDDPRGLGEFLDHLKAHWAYVRRPHLPAICLASLLATEGGVKRCETNKILTCLDPFFFLASNGLVGLCPWAARNGDIIVILHGGNVPFLLRPVSSEVEGGNSSKEVKRFEFVGEYFVSGVMHGRQRSL</sequence>
<name>A0A384JJ08_BOTFB</name>
<dbReference type="AlphaFoldDB" id="A0A384JJ08"/>
<reference evidence="2 3" key="1">
    <citation type="journal article" date="2011" name="PLoS Genet.">
        <title>Genomic analysis of the necrotrophic fungal pathogens Sclerotinia sclerotiorum and Botrytis cinerea.</title>
        <authorList>
            <person name="Amselem J."/>
            <person name="Cuomo C.A."/>
            <person name="van Kan J.A."/>
            <person name="Viaud M."/>
            <person name="Benito E.P."/>
            <person name="Couloux A."/>
            <person name="Coutinho P.M."/>
            <person name="de Vries R.P."/>
            <person name="Dyer P.S."/>
            <person name="Fillinger S."/>
            <person name="Fournier E."/>
            <person name="Gout L."/>
            <person name="Hahn M."/>
            <person name="Kohn L."/>
            <person name="Lapalu N."/>
            <person name="Plummer K.M."/>
            <person name="Pradier J.M."/>
            <person name="Quevillon E."/>
            <person name="Sharon A."/>
            <person name="Simon A."/>
            <person name="ten Have A."/>
            <person name="Tudzynski B."/>
            <person name="Tudzynski P."/>
            <person name="Wincker P."/>
            <person name="Andrew M."/>
            <person name="Anthouard V."/>
            <person name="Beever R.E."/>
            <person name="Beffa R."/>
            <person name="Benoit I."/>
            <person name="Bouzid O."/>
            <person name="Brault B."/>
            <person name="Chen Z."/>
            <person name="Choquer M."/>
            <person name="Collemare J."/>
            <person name="Cotton P."/>
            <person name="Danchin E.G."/>
            <person name="Da Silva C."/>
            <person name="Gautier A."/>
            <person name="Giraud C."/>
            <person name="Giraud T."/>
            <person name="Gonzalez C."/>
            <person name="Grossetete S."/>
            <person name="Guldener U."/>
            <person name="Henrissat B."/>
            <person name="Howlett B.J."/>
            <person name="Kodira C."/>
            <person name="Kretschmer M."/>
            <person name="Lappartient A."/>
            <person name="Leroch M."/>
            <person name="Levis C."/>
            <person name="Mauceli E."/>
            <person name="Neuveglise C."/>
            <person name="Oeser B."/>
            <person name="Pearson M."/>
            <person name="Poulain J."/>
            <person name="Poussereau N."/>
            <person name="Quesneville H."/>
            <person name="Rascle C."/>
            <person name="Schumacher J."/>
            <person name="Segurens B."/>
            <person name="Sexton A."/>
            <person name="Silva E."/>
            <person name="Sirven C."/>
            <person name="Soanes D.M."/>
            <person name="Talbot N.J."/>
            <person name="Templeton M."/>
            <person name="Yandava C."/>
            <person name="Yarden O."/>
            <person name="Zeng Q."/>
            <person name="Rollins J.A."/>
            <person name="Lebrun M.H."/>
            <person name="Dickman M."/>
        </authorList>
    </citation>
    <scope>NUCLEOTIDE SEQUENCE [LARGE SCALE GENOMIC DNA]</scope>
    <source>
        <strain evidence="2 3">B05.10</strain>
    </source>
</reference>
<evidence type="ECO:0000259" key="1">
    <source>
        <dbReference type="Pfam" id="PF06985"/>
    </source>
</evidence>
<protein>
    <recommendedName>
        <fullName evidence="1">Heterokaryon incompatibility domain-containing protein</fullName>
    </recommendedName>
</protein>
<evidence type="ECO:0000313" key="3">
    <source>
        <dbReference type="Proteomes" id="UP000001798"/>
    </source>
</evidence>
<keyword evidence="3" id="KW-1185">Reference proteome</keyword>
<dbReference type="InterPro" id="IPR052895">
    <property type="entry name" value="HetReg/Transcr_Mod"/>
</dbReference>
<dbReference type="KEGG" id="bfu:BCIN_05g06850"/>
<dbReference type="PANTHER" id="PTHR24148">
    <property type="entry name" value="ANKYRIN REPEAT DOMAIN-CONTAINING PROTEIN 39 HOMOLOG-RELATED"/>
    <property type="match status" value="1"/>
</dbReference>
<dbReference type="RefSeq" id="XP_024548944.1">
    <property type="nucleotide sequence ID" value="XM_024693160.1"/>
</dbReference>
<dbReference type="EMBL" id="CP009809">
    <property type="protein sequence ID" value="ATZ50324.1"/>
    <property type="molecule type" value="Genomic_DNA"/>
</dbReference>
<reference evidence="2 3" key="3">
    <citation type="journal article" date="2017" name="Mol. Plant Pathol.">
        <title>A gapless genome sequence of the fungus Botrytis cinerea.</title>
        <authorList>
            <person name="Van Kan J.A."/>
            <person name="Stassen J.H."/>
            <person name="Mosbach A."/>
            <person name="Van Der Lee T.A."/>
            <person name="Faino L."/>
            <person name="Farmer A.D."/>
            <person name="Papasotiriou D.G."/>
            <person name="Zhou S."/>
            <person name="Seidl M.F."/>
            <person name="Cottam E."/>
            <person name="Edel D."/>
            <person name="Hahn M."/>
            <person name="Schwartz D.C."/>
            <person name="Dietrich R.A."/>
            <person name="Widdison S."/>
            <person name="Scalliet G."/>
        </authorList>
    </citation>
    <scope>NUCLEOTIDE SEQUENCE [LARGE SCALE GENOMIC DNA]</scope>
    <source>
        <strain evidence="2 3">B05.10</strain>
    </source>
</reference>
<dbReference type="InterPro" id="IPR010730">
    <property type="entry name" value="HET"/>
</dbReference>
<dbReference type="VEuPathDB" id="FungiDB:Bcin05g06850"/>
<gene>
    <name evidence="2" type="ORF">BCIN_05g06850</name>
</gene>
<accession>A0A384JJ08</accession>